<dbReference type="SUPFAM" id="SSF56436">
    <property type="entry name" value="C-type lectin-like"/>
    <property type="match status" value="1"/>
</dbReference>
<sequence length="365" mass="42397">MTCFDYSSFCFAIVTNVTTENLTIDEKNDAWGCSFIGETVHQFKSVDKIKYEKENDDVTDTSYCMTLHNNVNRTFQLVPRNPSHLAHPFCSYHISTSHCRPLLQHGIVLLINLPSSRNSSDKYGEKMMRAFNKPAYDKDGNLVINSLYSNTSQCYVVYQKVTTWFEAMNLCDKFEGNLVHMSVDEEIDLMSGDLLLNNTVNFSMWLGLTRQLWTWNHKGSTKNKFTEDNFQVFIHTQHIHILDEYEKLQPLKQPKLSLLQYSSDEWKLSQIYQPKNFFIICMSAQRMNINKYGEIAPKDHKGKRVKKVGKVKRVTEVETVVRVGVGRVRVSETNSLSDDRTLNLVKTVENTEMNHDYCLMKRIEH</sequence>
<dbReference type="EMBL" id="KB097222">
    <property type="protein sequence ID" value="ESN98095.1"/>
    <property type="molecule type" value="Genomic_DNA"/>
</dbReference>
<organism evidence="3 4">
    <name type="scientific">Helobdella robusta</name>
    <name type="common">Californian leech</name>
    <dbReference type="NCBI Taxonomy" id="6412"/>
    <lineage>
        <taxon>Eukaryota</taxon>
        <taxon>Metazoa</taxon>
        <taxon>Spiralia</taxon>
        <taxon>Lophotrochozoa</taxon>
        <taxon>Annelida</taxon>
        <taxon>Clitellata</taxon>
        <taxon>Hirudinea</taxon>
        <taxon>Rhynchobdellida</taxon>
        <taxon>Glossiphoniidae</taxon>
        <taxon>Helobdella</taxon>
    </lineage>
</organism>
<proteinExistence type="predicted"/>
<dbReference type="HOGENOM" id="CLU_759260_0_0_1"/>
<dbReference type="CDD" id="cd00037">
    <property type="entry name" value="CLECT"/>
    <property type="match status" value="1"/>
</dbReference>
<dbReference type="KEGG" id="hro:HELRODRAFT_177332"/>
<dbReference type="InterPro" id="IPR016187">
    <property type="entry name" value="CTDL_fold"/>
</dbReference>
<dbReference type="EMBL" id="AMQM01006016">
    <property type="status" value="NOT_ANNOTATED_CDS"/>
    <property type="molecule type" value="Genomic_DNA"/>
</dbReference>
<dbReference type="RefSeq" id="XP_009023788.1">
    <property type="nucleotide sequence ID" value="XM_009025540.1"/>
</dbReference>
<reference evidence="4" key="1">
    <citation type="submission" date="2012-12" db="EMBL/GenBank/DDBJ databases">
        <authorList>
            <person name="Hellsten U."/>
            <person name="Grimwood J."/>
            <person name="Chapman J.A."/>
            <person name="Shapiro H."/>
            <person name="Aerts A."/>
            <person name="Otillar R.P."/>
            <person name="Terry A.Y."/>
            <person name="Boore J.L."/>
            <person name="Simakov O."/>
            <person name="Marletaz F."/>
            <person name="Cho S.-J."/>
            <person name="Edsinger-Gonzales E."/>
            <person name="Havlak P."/>
            <person name="Kuo D.-H."/>
            <person name="Larsson T."/>
            <person name="Lv J."/>
            <person name="Arendt D."/>
            <person name="Savage R."/>
            <person name="Osoegawa K."/>
            <person name="de Jong P."/>
            <person name="Lindberg D.R."/>
            <person name="Seaver E.C."/>
            <person name="Weisblat D.A."/>
            <person name="Putnam N.H."/>
            <person name="Grigoriev I.V."/>
            <person name="Rokhsar D.S."/>
        </authorList>
    </citation>
    <scope>NUCLEOTIDE SEQUENCE</scope>
</reference>
<dbReference type="CTD" id="20206184"/>
<evidence type="ECO:0000313" key="3">
    <source>
        <dbReference type="EnsemblMetazoa" id="HelroP177332"/>
    </source>
</evidence>
<gene>
    <name evidence="3" type="primary">20206184</name>
    <name evidence="2" type="ORF">HELRODRAFT_177332</name>
</gene>
<dbReference type="PROSITE" id="PS50041">
    <property type="entry name" value="C_TYPE_LECTIN_2"/>
    <property type="match status" value="1"/>
</dbReference>
<protein>
    <recommendedName>
        <fullName evidence="1">C-type lectin domain-containing protein</fullName>
    </recommendedName>
</protein>
<dbReference type="InterPro" id="IPR001304">
    <property type="entry name" value="C-type_lectin-like"/>
</dbReference>
<feature type="domain" description="C-type lectin" evidence="1">
    <location>
        <begin position="150"/>
        <end position="215"/>
    </location>
</feature>
<dbReference type="InterPro" id="IPR016186">
    <property type="entry name" value="C-type_lectin-like/link_sf"/>
</dbReference>
<accession>T1FBI5</accession>
<dbReference type="GeneID" id="20206184"/>
<evidence type="ECO:0000313" key="4">
    <source>
        <dbReference type="Proteomes" id="UP000015101"/>
    </source>
</evidence>
<reference evidence="2 4" key="2">
    <citation type="journal article" date="2013" name="Nature">
        <title>Insights into bilaterian evolution from three spiralian genomes.</title>
        <authorList>
            <person name="Simakov O."/>
            <person name="Marletaz F."/>
            <person name="Cho S.J."/>
            <person name="Edsinger-Gonzales E."/>
            <person name="Havlak P."/>
            <person name="Hellsten U."/>
            <person name="Kuo D.H."/>
            <person name="Larsson T."/>
            <person name="Lv J."/>
            <person name="Arendt D."/>
            <person name="Savage R."/>
            <person name="Osoegawa K."/>
            <person name="de Jong P."/>
            <person name="Grimwood J."/>
            <person name="Chapman J.A."/>
            <person name="Shapiro H."/>
            <person name="Aerts A."/>
            <person name="Otillar R.P."/>
            <person name="Terry A.Y."/>
            <person name="Boore J.L."/>
            <person name="Grigoriev I.V."/>
            <person name="Lindberg D.R."/>
            <person name="Seaver E.C."/>
            <person name="Weisblat D.A."/>
            <person name="Putnam N.H."/>
            <person name="Rokhsar D.S."/>
        </authorList>
    </citation>
    <scope>NUCLEOTIDE SEQUENCE</scope>
</reference>
<dbReference type="InParanoid" id="T1FBI5"/>
<dbReference type="AlphaFoldDB" id="T1FBI5"/>
<dbReference type="Gene3D" id="3.10.100.10">
    <property type="entry name" value="Mannose-Binding Protein A, subunit A"/>
    <property type="match status" value="1"/>
</dbReference>
<evidence type="ECO:0000259" key="1">
    <source>
        <dbReference type="PROSITE" id="PS50041"/>
    </source>
</evidence>
<keyword evidence="4" id="KW-1185">Reference proteome</keyword>
<dbReference type="Proteomes" id="UP000015101">
    <property type="component" value="Unassembled WGS sequence"/>
</dbReference>
<reference evidence="3" key="3">
    <citation type="submission" date="2015-06" db="UniProtKB">
        <authorList>
            <consortium name="EnsemblMetazoa"/>
        </authorList>
    </citation>
    <scope>IDENTIFICATION</scope>
</reference>
<evidence type="ECO:0000313" key="2">
    <source>
        <dbReference type="EMBL" id="ESN98095.1"/>
    </source>
</evidence>
<dbReference type="EnsemblMetazoa" id="HelroT177332">
    <property type="protein sequence ID" value="HelroP177332"/>
    <property type="gene ID" value="HelroG177332"/>
</dbReference>
<name>T1FBI5_HELRO</name>